<comment type="caution">
    <text evidence="1">The sequence shown here is derived from an EMBL/GenBank/DDBJ whole genome shotgun (WGS) entry which is preliminary data.</text>
</comment>
<proteinExistence type="predicted"/>
<organism evidence="1 2">
    <name type="scientific">Shewanella schlegeliana</name>
    <dbReference type="NCBI Taxonomy" id="190308"/>
    <lineage>
        <taxon>Bacteria</taxon>
        <taxon>Pseudomonadati</taxon>
        <taxon>Pseudomonadota</taxon>
        <taxon>Gammaproteobacteria</taxon>
        <taxon>Alteromonadales</taxon>
        <taxon>Shewanellaceae</taxon>
        <taxon>Shewanella</taxon>
    </lineage>
</organism>
<dbReference type="Pfam" id="PF22098">
    <property type="entry name" value="DUF6942"/>
    <property type="match status" value="1"/>
</dbReference>
<sequence length="161" mass="18145">MNKNKQIIGLENAKICFYLPTPPTLEANWSHTAPLAVQNLIKINGNHWRKILTIMAKIAVANTNWKRYRDELLLKQDESILIDSVQLNPNASVHIICGQLSAQKLNLNSALFKPITSDSSSSHVSKHTSQAIYLCPYLDYRQFPNQQIDILRAALTLPPLS</sequence>
<dbReference type="EMBL" id="JAESVD010000013">
    <property type="protein sequence ID" value="MBL4915165.1"/>
    <property type="molecule type" value="Genomic_DNA"/>
</dbReference>
<name>A0ABS1T2Z1_9GAMM</name>
<dbReference type="InterPro" id="IPR054222">
    <property type="entry name" value="DUF6942"/>
</dbReference>
<keyword evidence="2" id="KW-1185">Reference proteome</keyword>
<evidence type="ECO:0000313" key="1">
    <source>
        <dbReference type="EMBL" id="MBL4915165.1"/>
    </source>
</evidence>
<dbReference type="Proteomes" id="UP000604898">
    <property type="component" value="Unassembled WGS sequence"/>
</dbReference>
<accession>A0ABS1T2Z1</accession>
<protein>
    <submittedName>
        <fullName evidence="1">Uncharacterized protein</fullName>
    </submittedName>
</protein>
<dbReference type="RefSeq" id="WP_202723428.1">
    <property type="nucleotide sequence ID" value="NZ_BPEX01000010.1"/>
</dbReference>
<evidence type="ECO:0000313" key="2">
    <source>
        <dbReference type="Proteomes" id="UP000604898"/>
    </source>
</evidence>
<gene>
    <name evidence="1" type="ORF">JMA39_18880</name>
</gene>
<reference evidence="1 2" key="1">
    <citation type="submission" date="2021-01" db="EMBL/GenBank/DDBJ databases">
        <title>Genome sequence of Shewanella schlegeliana JCM 11561.</title>
        <authorList>
            <person name="Zhang H."/>
            <person name="Li C."/>
        </authorList>
    </citation>
    <scope>NUCLEOTIDE SEQUENCE [LARGE SCALE GENOMIC DNA]</scope>
    <source>
        <strain evidence="1 2">JCM 11561</strain>
    </source>
</reference>